<evidence type="ECO:0000259" key="1">
    <source>
        <dbReference type="Pfam" id="PF19994"/>
    </source>
</evidence>
<dbReference type="AlphaFoldDB" id="A0A443LXZ1"/>
<dbReference type="RefSeq" id="WP_128155432.1">
    <property type="nucleotide sequence ID" value="NZ_JBHSOM010000002.1"/>
</dbReference>
<dbReference type="InterPro" id="IPR045523">
    <property type="entry name" value="GASH"/>
</dbReference>
<gene>
    <name evidence="2" type="ORF">EOW66_05520</name>
</gene>
<keyword evidence="3" id="KW-1185">Reference proteome</keyword>
<sequence length="358" mass="38956">MTADFARWYAEAFMDEGARREQRWNGVVEVAATADYETVEVLTRLAFPTPIPASGRKSETLAAVHSKLVQTISGGDTAFDPTHSARELQVLAAAVLARLAPNMPDAALLVTTASMGSSRKPELPMDLAGLAEAALVKLSERKQVRQEFASIKLAAPTVEYKFDAEILAAMEAGKIQAEFARLRDATAAAIERVVSDQNRVVKVLHDRQELDEEELQMLWWLTGGYSHVSEKPFAKIEDKLLPLTLAHELAKMTAVSPGPGSVRALLLRAGVGTTKLKLVDAVNAPSAKWATEVSVSTLVSPVTTPIHFALEQRAELESTDTWQATWAGLTGLPVDLQLPAVTLAELFYREHVFLYVGT</sequence>
<name>A0A443LXZ1_9RHOB</name>
<proteinExistence type="predicted"/>
<dbReference type="Proteomes" id="UP000288071">
    <property type="component" value="Unassembled WGS sequence"/>
</dbReference>
<evidence type="ECO:0000313" key="2">
    <source>
        <dbReference type="EMBL" id="RWR54067.1"/>
    </source>
</evidence>
<dbReference type="EMBL" id="SAVA01000002">
    <property type="protein sequence ID" value="RWR54067.1"/>
    <property type="molecule type" value="Genomic_DNA"/>
</dbReference>
<organism evidence="2 3">
    <name type="scientific">Paenirhodobacter huangdaonensis</name>
    <dbReference type="NCBI Taxonomy" id="2501515"/>
    <lineage>
        <taxon>Bacteria</taxon>
        <taxon>Pseudomonadati</taxon>
        <taxon>Pseudomonadota</taxon>
        <taxon>Alphaproteobacteria</taxon>
        <taxon>Rhodobacterales</taxon>
        <taxon>Rhodobacter group</taxon>
        <taxon>Paenirhodobacter</taxon>
    </lineage>
</organism>
<evidence type="ECO:0000313" key="3">
    <source>
        <dbReference type="Proteomes" id="UP000288071"/>
    </source>
</evidence>
<feature type="domain" description="GTPase-associated system helical" evidence="1">
    <location>
        <begin position="67"/>
        <end position="350"/>
    </location>
</feature>
<protein>
    <recommendedName>
        <fullName evidence="1">GTPase-associated system helical domain-containing protein</fullName>
    </recommendedName>
</protein>
<comment type="caution">
    <text evidence="2">The sequence shown here is derived from an EMBL/GenBank/DDBJ whole genome shotgun (WGS) entry which is preliminary data.</text>
</comment>
<reference evidence="3" key="1">
    <citation type="submission" date="2019-01" db="EMBL/GenBank/DDBJ databases">
        <title>Sinorhodobacter populi sp. nov. isolated from the symptomatic bark tissue of Populus euramericana canker.</title>
        <authorList>
            <person name="Li Y."/>
        </authorList>
    </citation>
    <scope>NUCLEOTIDE SEQUENCE [LARGE SCALE GENOMIC DNA]</scope>
    <source>
        <strain evidence="3">CGMCC 1.12963</strain>
    </source>
</reference>
<dbReference type="Pfam" id="PF19994">
    <property type="entry name" value="GASH"/>
    <property type="match status" value="1"/>
</dbReference>
<accession>A0A443LXZ1</accession>
<reference evidence="2 3" key="2">
    <citation type="submission" date="2019-01" db="EMBL/GenBank/DDBJ databases">
        <title>Sinorhodobacter populi sp. nov. isolated from the symptomatic bark tissue of Populus euramericana canker.</title>
        <authorList>
            <person name="Xu G."/>
        </authorList>
    </citation>
    <scope>NUCLEOTIDE SEQUENCE [LARGE SCALE GENOMIC DNA]</scope>
    <source>
        <strain evidence="2 3">CGMCC 1.12963</strain>
    </source>
</reference>